<dbReference type="Proteomes" id="UP000248134">
    <property type="component" value="Unassembled WGS sequence"/>
</dbReference>
<proteinExistence type="predicted"/>
<protein>
    <submittedName>
        <fullName evidence="2">Uncharacterized protein</fullName>
    </submittedName>
</protein>
<organism evidence="2 3">
    <name type="scientific">Rhodopseudomonas palustris</name>
    <dbReference type="NCBI Taxonomy" id="1076"/>
    <lineage>
        <taxon>Bacteria</taxon>
        <taxon>Pseudomonadati</taxon>
        <taxon>Pseudomonadota</taxon>
        <taxon>Alphaproteobacteria</taxon>
        <taxon>Hyphomicrobiales</taxon>
        <taxon>Nitrobacteraceae</taxon>
        <taxon>Rhodopseudomonas</taxon>
    </lineage>
</organism>
<feature type="chain" id="PRO_5016455792" evidence="1">
    <location>
        <begin position="27"/>
        <end position="176"/>
    </location>
</feature>
<evidence type="ECO:0000256" key="1">
    <source>
        <dbReference type="SAM" id="SignalP"/>
    </source>
</evidence>
<evidence type="ECO:0000313" key="3">
    <source>
        <dbReference type="Proteomes" id="UP000248134"/>
    </source>
</evidence>
<feature type="signal peptide" evidence="1">
    <location>
        <begin position="1"/>
        <end position="26"/>
    </location>
</feature>
<dbReference type="EMBL" id="QKQS01000038">
    <property type="protein sequence ID" value="PZA09220.1"/>
    <property type="molecule type" value="Genomic_DNA"/>
</dbReference>
<dbReference type="OrthoDB" id="8137641at2"/>
<gene>
    <name evidence="2" type="ORF">DNX69_24245</name>
</gene>
<accession>A0A323UCQ6</accession>
<sequence>MRFMNHLTRAAIIVAWTATAPCSASAHDLRPGVTQTAVTYRGEQRWAWRSEDGETGTLRLGFAALPSGDYLVAGSLLLDDAELGASGSARWRGDRLIVDLMVSGGVRAQTPDAAKQQLFAKGAVPKQIDSAGFAMFRAELSTALDGITQQYQTNVLTGGKVQGPIYRNGTLKLLSQ</sequence>
<dbReference type="AlphaFoldDB" id="A0A323UCQ6"/>
<keyword evidence="1" id="KW-0732">Signal</keyword>
<evidence type="ECO:0000313" key="2">
    <source>
        <dbReference type="EMBL" id="PZA09220.1"/>
    </source>
</evidence>
<name>A0A323UCQ6_RHOPL</name>
<dbReference type="RefSeq" id="WP_110788567.1">
    <property type="nucleotide sequence ID" value="NZ_QKQS01000038.1"/>
</dbReference>
<reference evidence="2 3" key="1">
    <citation type="submission" date="2018-06" db="EMBL/GenBank/DDBJ databases">
        <title>Draft Whole-Genome Sequence of the purple photosynthetic bacterium Rhodospeudomonas palustris XCP.</title>
        <authorList>
            <person name="Rayyan A."/>
            <person name="Meyer T.E."/>
            <person name="Kyndt J.A."/>
        </authorList>
    </citation>
    <scope>NUCLEOTIDE SEQUENCE [LARGE SCALE GENOMIC DNA]</scope>
    <source>
        <strain evidence="2 3">XCP</strain>
    </source>
</reference>
<comment type="caution">
    <text evidence="2">The sequence shown here is derived from an EMBL/GenBank/DDBJ whole genome shotgun (WGS) entry which is preliminary data.</text>
</comment>